<name>F2E2H1_HORVV</name>
<organism evidence="1">
    <name type="scientific">Hordeum vulgare subsp. vulgare</name>
    <name type="common">Domesticated barley</name>
    <dbReference type="NCBI Taxonomy" id="112509"/>
    <lineage>
        <taxon>Eukaryota</taxon>
        <taxon>Viridiplantae</taxon>
        <taxon>Streptophyta</taxon>
        <taxon>Embryophyta</taxon>
        <taxon>Tracheophyta</taxon>
        <taxon>Spermatophyta</taxon>
        <taxon>Magnoliopsida</taxon>
        <taxon>Liliopsida</taxon>
        <taxon>Poales</taxon>
        <taxon>Poaceae</taxon>
        <taxon>BOP clade</taxon>
        <taxon>Pooideae</taxon>
        <taxon>Triticodae</taxon>
        <taxon>Triticeae</taxon>
        <taxon>Hordeinae</taxon>
        <taxon>Hordeum</taxon>
    </lineage>
</organism>
<evidence type="ECO:0000313" key="1">
    <source>
        <dbReference type="EMBL" id="BAK01543.1"/>
    </source>
</evidence>
<proteinExistence type="evidence at transcript level"/>
<sequence>MPTRISLMRPMLPLSKVPISSALEGSARTFRRDSSTHLKEVITQSTCRRNIGSSTPK</sequence>
<accession>F2E2H1</accession>
<reference evidence="1" key="1">
    <citation type="journal article" date="2011" name="Plant Physiol.">
        <title>Comprehensive sequence analysis of 24,783 barley full-length cDNAs derived from 12 clone libraries.</title>
        <authorList>
            <person name="Matsumoto T."/>
            <person name="Tanaka T."/>
            <person name="Sakai H."/>
            <person name="Amano N."/>
            <person name="Kanamori H."/>
            <person name="Kurita K."/>
            <person name="Kikuta A."/>
            <person name="Kamiya K."/>
            <person name="Yamamoto M."/>
            <person name="Ikawa H."/>
            <person name="Fujii N."/>
            <person name="Hori K."/>
            <person name="Itoh T."/>
            <person name="Sato K."/>
        </authorList>
    </citation>
    <scope>NUCLEOTIDE SEQUENCE</scope>
    <source>
        <tissue evidence="1">Shoot and root</tissue>
    </source>
</reference>
<dbReference type="AlphaFoldDB" id="F2E2H1"/>
<dbReference type="EMBL" id="AK370342">
    <property type="protein sequence ID" value="BAK01543.1"/>
    <property type="molecule type" value="mRNA"/>
</dbReference>
<protein>
    <submittedName>
        <fullName evidence="1">Predicted protein</fullName>
    </submittedName>
</protein>